<dbReference type="GO" id="GO:0005737">
    <property type="term" value="C:cytoplasm"/>
    <property type="evidence" value="ECO:0007669"/>
    <property type="project" value="UniProtKB-SubCell"/>
</dbReference>
<comment type="similarity">
    <text evidence="4">Belongs to the peptidase T1B family.</text>
</comment>
<comment type="function">
    <text evidence="4">Component of the proteasome, a multicatalytic proteinase complex which is characterized by its ability to cleave peptides with Arg, Phe, Tyr, Leu, and Glu adjacent to the leaving group at neutral or slightly basic pH. The proteasome has an ATP-dependent proteolytic activity.</text>
</comment>
<comment type="caution">
    <text evidence="6">The sequence shown here is derived from an EMBL/GenBank/DDBJ whole genome shotgun (WGS) entry which is preliminary data.</text>
</comment>
<evidence type="ECO:0000259" key="5">
    <source>
        <dbReference type="PROSITE" id="PS50263"/>
    </source>
</evidence>
<feature type="non-terminal residue" evidence="6">
    <location>
        <position position="306"/>
    </location>
</feature>
<dbReference type="PANTHER" id="PTHR43674">
    <property type="entry name" value="NITRILASE C965.09-RELATED"/>
    <property type="match status" value="1"/>
</dbReference>
<reference evidence="6 7" key="1">
    <citation type="journal article" date="2011" name="Cell">
        <title>The monarch butterfly genome yields insights into long-distance migration.</title>
        <authorList>
            <person name="Zhan S."/>
            <person name="Merlin C."/>
            <person name="Boore J.L."/>
            <person name="Reppert S.M."/>
        </authorList>
    </citation>
    <scope>NUCLEOTIDE SEQUENCE [LARGE SCALE GENOMIC DNA]</scope>
    <source>
        <strain evidence="6">F-2</strain>
    </source>
</reference>
<dbReference type="InterPro" id="IPR036526">
    <property type="entry name" value="C-N_Hydrolase_sf"/>
</dbReference>
<dbReference type="InterPro" id="IPR029055">
    <property type="entry name" value="Ntn_hydrolases_N"/>
</dbReference>
<dbReference type="SUPFAM" id="SSF56235">
    <property type="entry name" value="N-terminal nucleophile aminohydrolases (Ntn hydrolases)"/>
    <property type="match status" value="1"/>
</dbReference>
<gene>
    <name evidence="6" type="ORF">KGM_201086A</name>
</gene>
<dbReference type="InterPro" id="IPR016050">
    <property type="entry name" value="Proteasome_bsu_CS"/>
</dbReference>
<dbReference type="GO" id="GO:0005634">
    <property type="term" value="C:nucleus"/>
    <property type="evidence" value="ECO:0007669"/>
    <property type="project" value="UniProtKB-SubCell"/>
</dbReference>
<dbReference type="InterPro" id="IPR003010">
    <property type="entry name" value="C-N_Hydrolase"/>
</dbReference>
<dbReference type="GO" id="GO:0033396">
    <property type="term" value="P:beta-alanine biosynthetic process via 3-ureidopropionate"/>
    <property type="evidence" value="ECO:0007669"/>
    <property type="project" value="TreeGrafter"/>
</dbReference>
<dbReference type="PROSITE" id="PS50263">
    <property type="entry name" value="CN_HYDROLASE"/>
    <property type="match status" value="1"/>
</dbReference>
<keyword evidence="1 4" id="KW-0963">Cytoplasm</keyword>
<evidence type="ECO:0000313" key="7">
    <source>
        <dbReference type="Proteomes" id="UP000007151"/>
    </source>
</evidence>
<dbReference type="STRING" id="278856.A0A212EZ17"/>
<dbReference type="GO" id="GO:0003837">
    <property type="term" value="F:beta-ureidopropionase activity"/>
    <property type="evidence" value="ECO:0007669"/>
    <property type="project" value="TreeGrafter"/>
</dbReference>
<dbReference type="SUPFAM" id="SSF56317">
    <property type="entry name" value="Carbon-nitrogen hydrolase"/>
    <property type="match status" value="1"/>
</dbReference>
<dbReference type="GO" id="GO:0051603">
    <property type="term" value="P:proteolysis involved in protein catabolic process"/>
    <property type="evidence" value="ECO:0007669"/>
    <property type="project" value="InterPro"/>
</dbReference>
<organism evidence="6 7">
    <name type="scientific">Danaus plexippus plexippus</name>
    <dbReference type="NCBI Taxonomy" id="278856"/>
    <lineage>
        <taxon>Eukaryota</taxon>
        <taxon>Metazoa</taxon>
        <taxon>Ecdysozoa</taxon>
        <taxon>Arthropoda</taxon>
        <taxon>Hexapoda</taxon>
        <taxon>Insecta</taxon>
        <taxon>Pterygota</taxon>
        <taxon>Neoptera</taxon>
        <taxon>Endopterygota</taxon>
        <taxon>Lepidoptera</taxon>
        <taxon>Glossata</taxon>
        <taxon>Ditrysia</taxon>
        <taxon>Papilionoidea</taxon>
        <taxon>Nymphalidae</taxon>
        <taxon>Danainae</taxon>
        <taxon>Danaini</taxon>
        <taxon>Danaina</taxon>
        <taxon>Danaus</taxon>
        <taxon>Danaus</taxon>
    </lineage>
</organism>
<dbReference type="InterPro" id="IPR001353">
    <property type="entry name" value="Proteasome_sua/b"/>
</dbReference>
<comment type="subunit">
    <text evidence="4">Component of the proteasome complex.</text>
</comment>
<feature type="domain" description="CN hydrolase" evidence="5">
    <location>
        <begin position="1"/>
        <end position="211"/>
    </location>
</feature>
<dbReference type="InParanoid" id="A0A212EZ17"/>
<dbReference type="eggNOG" id="KOG0180">
    <property type="taxonomic scope" value="Eukaryota"/>
</dbReference>
<dbReference type="PANTHER" id="PTHR43674:SF2">
    <property type="entry name" value="BETA-UREIDOPROPIONASE"/>
    <property type="match status" value="1"/>
</dbReference>
<comment type="subcellular location">
    <subcellularLocation>
        <location evidence="4">Cytoplasm</location>
    </subcellularLocation>
    <subcellularLocation>
        <location evidence="4">Nucleus</location>
    </subcellularLocation>
</comment>
<keyword evidence="4" id="KW-0539">Nucleus</keyword>
<dbReference type="AlphaFoldDB" id="A0A212EZ17"/>
<accession>A0A212EZ17</accession>
<dbReference type="Proteomes" id="UP000007151">
    <property type="component" value="Unassembled WGS sequence"/>
</dbReference>
<evidence type="ECO:0000256" key="1">
    <source>
        <dbReference type="ARBA" id="ARBA00022490"/>
    </source>
</evidence>
<keyword evidence="2" id="KW-0378">Hydrolase</keyword>
<dbReference type="EMBL" id="AGBW02011420">
    <property type="protein sequence ID" value="OWR46694.1"/>
    <property type="molecule type" value="Genomic_DNA"/>
</dbReference>
<name>A0A212EZ17_DANPL</name>
<evidence type="ECO:0000256" key="2">
    <source>
        <dbReference type="ARBA" id="ARBA00022801"/>
    </source>
</evidence>
<protein>
    <recommendedName>
        <fullName evidence="4">Proteasome subunit beta</fullName>
    </recommendedName>
</protein>
<dbReference type="Pfam" id="PF00795">
    <property type="entry name" value="CN_hydrolase"/>
    <property type="match status" value="1"/>
</dbReference>
<dbReference type="eggNOG" id="KOG0808">
    <property type="taxonomic scope" value="Eukaryota"/>
</dbReference>
<dbReference type="Gene3D" id="3.60.20.10">
    <property type="entry name" value="Glutamine Phosphoribosylpyrophosphate, subunit 1, domain 1"/>
    <property type="match status" value="1"/>
</dbReference>
<dbReference type="Pfam" id="PF00227">
    <property type="entry name" value="Proteasome"/>
    <property type="match status" value="1"/>
</dbReference>
<sequence>MPFFLCTKEKNKWADFAESAVDGPSTLFLSKLAKKYEMVIVSPILESDSAEWWNTAVVIDEEGNYLGKHRKNHLPSVGSFSETAYYAPGNTGHPVFKTKYANIAVNICYGRHHALNWLMFAENGAQIVFNPSATVTDFGQSFWDIEARNAAIANSFFTCSINRVGTEEFTVKNETKTRTYYGSSYVTAPDGCRTPCLPNEKDGLLITEIDLNLCRQVKDKWGFRMTARLDMYAKEINESVETYNGGAVVAMKGQDCVAIATDKRYGIQAQTVSTNFPKVYQMGPTLFVGLPGLATDTQTVFQRLKF</sequence>
<dbReference type="GO" id="GO:0005839">
    <property type="term" value="C:proteasome core complex"/>
    <property type="evidence" value="ECO:0007669"/>
    <property type="project" value="InterPro"/>
</dbReference>
<evidence type="ECO:0000313" key="6">
    <source>
        <dbReference type="EMBL" id="OWR46694.1"/>
    </source>
</evidence>
<dbReference type="Gene3D" id="3.60.110.10">
    <property type="entry name" value="Carbon-nitrogen hydrolase"/>
    <property type="match status" value="1"/>
</dbReference>
<evidence type="ECO:0000256" key="4">
    <source>
        <dbReference type="RuleBase" id="RU004203"/>
    </source>
</evidence>
<keyword evidence="3 4" id="KW-0647">Proteasome</keyword>
<evidence type="ECO:0000256" key="3">
    <source>
        <dbReference type="ARBA" id="ARBA00022942"/>
    </source>
</evidence>
<keyword evidence="7" id="KW-1185">Reference proteome</keyword>
<proteinExistence type="inferred from homology"/>
<dbReference type="InterPro" id="IPR050345">
    <property type="entry name" value="Aliph_Amidase/BUP"/>
</dbReference>
<dbReference type="KEGG" id="dpl:KGM_201086A"/>
<dbReference type="PROSITE" id="PS00854">
    <property type="entry name" value="PROTEASOME_BETA_1"/>
    <property type="match status" value="1"/>
</dbReference>